<dbReference type="AlphaFoldDB" id="A0A9D2DBT2"/>
<sequence>MYIRKSLLGGLVAAAGMAVLAILMVLFCFSEMRIPSAVYAAAWFGCLCAMLHGASRIYRHNR</sequence>
<feature type="transmembrane region" description="Helical" evidence="1">
    <location>
        <begin position="39"/>
        <end position="58"/>
    </location>
</feature>
<evidence type="ECO:0000313" key="2">
    <source>
        <dbReference type="EMBL" id="HIZ14028.1"/>
    </source>
</evidence>
<proteinExistence type="predicted"/>
<comment type="caution">
    <text evidence="2">The sequence shown here is derived from an EMBL/GenBank/DDBJ whole genome shotgun (WGS) entry which is preliminary data.</text>
</comment>
<keyword evidence="1" id="KW-0812">Transmembrane</keyword>
<evidence type="ECO:0000313" key="3">
    <source>
        <dbReference type="Proteomes" id="UP000824017"/>
    </source>
</evidence>
<protein>
    <submittedName>
        <fullName evidence="2">Uncharacterized protein</fullName>
    </submittedName>
</protein>
<reference evidence="2" key="1">
    <citation type="journal article" date="2021" name="PeerJ">
        <title>Extensive microbial diversity within the chicken gut microbiome revealed by metagenomics and culture.</title>
        <authorList>
            <person name="Gilroy R."/>
            <person name="Ravi A."/>
            <person name="Getino M."/>
            <person name="Pursley I."/>
            <person name="Horton D.L."/>
            <person name="Alikhan N.F."/>
            <person name="Baker D."/>
            <person name="Gharbi K."/>
            <person name="Hall N."/>
            <person name="Watson M."/>
            <person name="Adriaenssens E.M."/>
            <person name="Foster-Nyarko E."/>
            <person name="Jarju S."/>
            <person name="Secka A."/>
            <person name="Antonio M."/>
            <person name="Oren A."/>
            <person name="Chaudhuri R.R."/>
            <person name="La Ragione R."/>
            <person name="Hildebrand F."/>
            <person name="Pallen M.J."/>
        </authorList>
    </citation>
    <scope>NUCLEOTIDE SEQUENCE</scope>
    <source>
        <strain evidence="2">ChiGjej1B1-13045</strain>
    </source>
</reference>
<name>A0A9D2DBT2_9FIRM</name>
<feature type="transmembrane region" description="Helical" evidence="1">
    <location>
        <begin position="7"/>
        <end position="27"/>
    </location>
</feature>
<accession>A0A9D2DBT2</accession>
<organism evidence="2 3">
    <name type="scientific">Candidatus Mediterraneibacter stercorigallinarum</name>
    <dbReference type="NCBI Taxonomy" id="2838686"/>
    <lineage>
        <taxon>Bacteria</taxon>
        <taxon>Bacillati</taxon>
        <taxon>Bacillota</taxon>
        <taxon>Clostridia</taxon>
        <taxon>Lachnospirales</taxon>
        <taxon>Lachnospiraceae</taxon>
        <taxon>Mediterraneibacter</taxon>
    </lineage>
</organism>
<keyword evidence="1" id="KW-1133">Transmembrane helix</keyword>
<gene>
    <name evidence="2" type="ORF">H9817_08915</name>
</gene>
<reference evidence="2" key="2">
    <citation type="submission" date="2021-04" db="EMBL/GenBank/DDBJ databases">
        <authorList>
            <person name="Gilroy R."/>
        </authorList>
    </citation>
    <scope>NUCLEOTIDE SEQUENCE</scope>
    <source>
        <strain evidence="2">ChiGjej1B1-13045</strain>
    </source>
</reference>
<dbReference type="Proteomes" id="UP000824017">
    <property type="component" value="Unassembled WGS sequence"/>
</dbReference>
<keyword evidence="1" id="KW-0472">Membrane</keyword>
<dbReference type="EMBL" id="DXCD01000231">
    <property type="protein sequence ID" value="HIZ14028.1"/>
    <property type="molecule type" value="Genomic_DNA"/>
</dbReference>
<evidence type="ECO:0000256" key="1">
    <source>
        <dbReference type="SAM" id="Phobius"/>
    </source>
</evidence>